<protein>
    <recommendedName>
        <fullName evidence="3">F-box domain-containing protein</fullName>
    </recommendedName>
</protein>
<gene>
    <name evidence="1" type="ORF">BGZ65_006795</name>
</gene>
<dbReference type="OrthoDB" id="2437965at2759"/>
<sequence>MPFSRDHPLLIPEIAGQLSRFVSLNDALACIRVCKEWNVAFISVIWHTVDFETQKRFNQLSSTVIQKYGHHIHTVRNINTTSQLEALHHPGICKMRNLTLSIQGNSRFEAYSLDILRQNVASLLYLDLSSEDISTEDHSQRGSTCIFPVDAFYPCVGTSTRLKLSHLILQNFALTRDMFSSLLRLCPALETLNIQETSIYSANCITPFQHTGLIRLDATLSQVFLPDPEAPNAPSLLAHFPQLRALRMARAVCPVPIEKIKNEIARYGPRLRSVGTSTPATFTAILLAQTFQSLSEIIVRDDGLSAEVINAILAHQETLNNVSTYVPFRGYCNQSEVPELEKDTQLQGWAIQLLPRLCSQLTTINFPTLEMDMDDVEKASWSCTKLKVLYIRIKGLDTKTKIDRTLDMLVSARSMKKELAGDFSSRKNTRSTSTSLIEDRVVQHLLRFRRLQKVWLGHKLKVL</sequence>
<dbReference type="EMBL" id="JAAAHW010004094">
    <property type="protein sequence ID" value="KAF9978940.1"/>
    <property type="molecule type" value="Genomic_DNA"/>
</dbReference>
<name>A0A9P6M8B9_9FUNG</name>
<dbReference type="Proteomes" id="UP000749646">
    <property type="component" value="Unassembled WGS sequence"/>
</dbReference>
<dbReference type="Gene3D" id="3.80.10.10">
    <property type="entry name" value="Ribonuclease Inhibitor"/>
    <property type="match status" value="2"/>
</dbReference>
<evidence type="ECO:0008006" key="3">
    <source>
        <dbReference type="Google" id="ProtNLM"/>
    </source>
</evidence>
<reference evidence="1" key="1">
    <citation type="journal article" date="2020" name="Fungal Divers.">
        <title>Resolving the Mortierellaceae phylogeny through synthesis of multi-gene phylogenetics and phylogenomics.</title>
        <authorList>
            <person name="Vandepol N."/>
            <person name="Liber J."/>
            <person name="Desiro A."/>
            <person name="Na H."/>
            <person name="Kennedy M."/>
            <person name="Barry K."/>
            <person name="Grigoriev I.V."/>
            <person name="Miller A.N."/>
            <person name="O'Donnell K."/>
            <person name="Stajich J.E."/>
            <person name="Bonito G."/>
        </authorList>
    </citation>
    <scope>NUCLEOTIDE SEQUENCE</scope>
    <source>
        <strain evidence="1">MES-2147</strain>
    </source>
</reference>
<organism evidence="1 2">
    <name type="scientific">Modicella reniformis</name>
    <dbReference type="NCBI Taxonomy" id="1440133"/>
    <lineage>
        <taxon>Eukaryota</taxon>
        <taxon>Fungi</taxon>
        <taxon>Fungi incertae sedis</taxon>
        <taxon>Mucoromycota</taxon>
        <taxon>Mortierellomycotina</taxon>
        <taxon>Mortierellomycetes</taxon>
        <taxon>Mortierellales</taxon>
        <taxon>Mortierellaceae</taxon>
        <taxon>Modicella</taxon>
    </lineage>
</organism>
<dbReference type="AlphaFoldDB" id="A0A9P6M8B9"/>
<evidence type="ECO:0000313" key="1">
    <source>
        <dbReference type="EMBL" id="KAF9978940.1"/>
    </source>
</evidence>
<evidence type="ECO:0000313" key="2">
    <source>
        <dbReference type="Proteomes" id="UP000749646"/>
    </source>
</evidence>
<comment type="caution">
    <text evidence="1">The sequence shown here is derived from an EMBL/GenBank/DDBJ whole genome shotgun (WGS) entry which is preliminary data.</text>
</comment>
<proteinExistence type="predicted"/>
<dbReference type="SUPFAM" id="SSF52047">
    <property type="entry name" value="RNI-like"/>
    <property type="match status" value="1"/>
</dbReference>
<accession>A0A9P6M8B9</accession>
<dbReference type="InterPro" id="IPR032675">
    <property type="entry name" value="LRR_dom_sf"/>
</dbReference>
<keyword evidence="2" id="KW-1185">Reference proteome</keyword>